<gene>
    <name evidence="2" type="ORF">HT657_03655</name>
    <name evidence="3" type="ORF">HT672_06990</name>
</gene>
<dbReference type="EMBL" id="JABULY010000001">
    <property type="protein sequence ID" value="MBV6531248.1"/>
    <property type="molecule type" value="Genomic_DNA"/>
</dbReference>
<reference evidence="3 5" key="1">
    <citation type="journal article" date="2021" name="Mol. Ecol.">
        <title>Polar bear-adapted Ursidibacter maritimus are remarkably conserved after generations in captivity.</title>
        <authorList>
            <person name="Espinosa-Gongora C."/>
            <person name="Hansen M.J."/>
            <person name="Bertelsen M.F."/>
            <person name="Bojesen A.M."/>
        </authorList>
    </citation>
    <scope>NUCLEOTIDE SEQUENCE</scope>
    <source>
        <strain evidence="3">Pb43105x</strain>
        <strain evidence="2 5">Pb43106</strain>
    </source>
</reference>
<evidence type="ECO:0000313" key="2">
    <source>
        <dbReference type="EMBL" id="MBV6531248.1"/>
    </source>
</evidence>
<dbReference type="EMBL" id="JABUMC010000013">
    <property type="protein sequence ID" value="MBV6547026.1"/>
    <property type="molecule type" value="Genomic_DNA"/>
</dbReference>
<name>A0A949T460_9PAST</name>
<evidence type="ECO:0000313" key="3">
    <source>
        <dbReference type="EMBL" id="MBV6547026.1"/>
    </source>
</evidence>
<dbReference type="Proteomes" id="UP000732858">
    <property type="component" value="Unassembled WGS sequence"/>
</dbReference>
<evidence type="ECO:0000313" key="4">
    <source>
        <dbReference type="Proteomes" id="UP000732858"/>
    </source>
</evidence>
<organism evidence="3 4">
    <name type="scientific">Ursidibacter maritimus</name>
    <dbReference type="NCBI Taxonomy" id="1331689"/>
    <lineage>
        <taxon>Bacteria</taxon>
        <taxon>Pseudomonadati</taxon>
        <taxon>Pseudomonadota</taxon>
        <taxon>Gammaproteobacteria</taxon>
        <taxon>Pasteurellales</taxon>
        <taxon>Pasteurellaceae</taxon>
        <taxon>Ursidibacter</taxon>
    </lineage>
</organism>
<protein>
    <submittedName>
        <fullName evidence="3">Uncharacterized protein</fullName>
    </submittedName>
</protein>
<accession>A0A949T460</accession>
<feature type="signal peptide" evidence="1">
    <location>
        <begin position="1"/>
        <end position="19"/>
    </location>
</feature>
<keyword evidence="1" id="KW-0732">Signal</keyword>
<proteinExistence type="predicted"/>
<comment type="caution">
    <text evidence="3">The sequence shown here is derived from an EMBL/GenBank/DDBJ whole genome shotgun (WGS) entry which is preliminary data.</text>
</comment>
<keyword evidence="5" id="KW-1185">Reference proteome</keyword>
<dbReference type="RefSeq" id="WP_157403299.1">
    <property type="nucleotide sequence ID" value="NZ_JABULY010000001.1"/>
</dbReference>
<feature type="chain" id="PRO_5037422650" evidence="1">
    <location>
        <begin position="20"/>
        <end position="45"/>
    </location>
</feature>
<sequence>MKRTLTALLLSLLTLPLMAKPVKNEDQAISMVMKSVQKISYCLYR</sequence>
<dbReference type="Proteomes" id="UP001196379">
    <property type="component" value="Unassembled WGS sequence"/>
</dbReference>
<dbReference type="AlphaFoldDB" id="A0A949T460"/>
<dbReference type="GeneID" id="65549184"/>
<evidence type="ECO:0000313" key="5">
    <source>
        <dbReference type="Proteomes" id="UP001196379"/>
    </source>
</evidence>
<evidence type="ECO:0000256" key="1">
    <source>
        <dbReference type="SAM" id="SignalP"/>
    </source>
</evidence>